<dbReference type="Pfam" id="PF10097">
    <property type="entry name" value="DUF2335"/>
    <property type="match status" value="1"/>
</dbReference>
<feature type="compositionally biased region" description="Polar residues" evidence="1">
    <location>
        <begin position="1"/>
        <end position="12"/>
    </location>
</feature>
<name>A0A5C4S083_PROVB</name>
<dbReference type="Proteomes" id="UP000309544">
    <property type="component" value="Unassembled WGS sequence"/>
</dbReference>
<feature type="transmembrane region" description="Helical" evidence="2">
    <location>
        <begin position="120"/>
        <end position="139"/>
    </location>
</feature>
<evidence type="ECO:0000256" key="2">
    <source>
        <dbReference type="SAM" id="Phobius"/>
    </source>
</evidence>
<keyword evidence="2" id="KW-0472">Membrane</keyword>
<dbReference type="AlphaFoldDB" id="A0A5C4S083"/>
<organism evidence="3 4">
    <name type="scientific">Prosthecochloris vibrioformis</name>
    <name type="common">Chlorobium vibrioforme</name>
    <dbReference type="NCBI Taxonomy" id="1098"/>
    <lineage>
        <taxon>Bacteria</taxon>
        <taxon>Pseudomonadati</taxon>
        <taxon>Chlorobiota</taxon>
        <taxon>Chlorobiia</taxon>
        <taxon>Chlorobiales</taxon>
        <taxon>Chlorobiaceae</taxon>
        <taxon>Prosthecochloris</taxon>
    </lineage>
</organism>
<sequence length="155" mass="16813">MSENQNSQSFPEESTEQNTEEPQTSDNNDSGVVKKSFGFGFSGPLPPPSILSQYDEIVPNGAERIMQMAEQQLQHRIEMEKRLVEEDTRQGARGQNYALIVSLVAFASAVILGVTGNETAATIIAGIDIIALATVFIVGKTMALKAKDLEDPDIN</sequence>
<feature type="region of interest" description="Disordered" evidence="1">
    <location>
        <begin position="1"/>
        <end position="33"/>
    </location>
</feature>
<keyword evidence="2" id="KW-1133">Transmembrane helix</keyword>
<reference evidence="3 4" key="1">
    <citation type="submission" date="2019-05" db="EMBL/GenBank/DDBJ databases">
        <title>Draft Whole-Genome sequence of the green sulfur bacterium Prosthecochloris vibrioformis DSM 260.</title>
        <authorList>
            <person name="Meyer T.E."/>
            <person name="Kyndt J.A."/>
        </authorList>
    </citation>
    <scope>NUCLEOTIDE SEQUENCE [LARGE SCALE GENOMIC DNA]</scope>
    <source>
        <strain evidence="3 4">DSM 260</strain>
    </source>
</reference>
<evidence type="ECO:0000313" key="3">
    <source>
        <dbReference type="EMBL" id="TNJ36830.1"/>
    </source>
</evidence>
<proteinExistence type="predicted"/>
<dbReference type="EMBL" id="VDCI01000003">
    <property type="protein sequence ID" value="TNJ36830.1"/>
    <property type="molecule type" value="Genomic_DNA"/>
</dbReference>
<keyword evidence="4" id="KW-1185">Reference proteome</keyword>
<feature type="compositionally biased region" description="Polar residues" evidence="1">
    <location>
        <begin position="20"/>
        <end position="29"/>
    </location>
</feature>
<protein>
    <submittedName>
        <fullName evidence="3">DUF2335 domain-containing protein</fullName>
    </submittedName>
</protein>
<evidence type="ECO:0000313" key="4">
    <source>
        <dbReference type="Proteomes" id="UP000309544"/>
    </source>
</evidence>
<gene>
    <name evidence="3" type="ORF">FGF68_04365</name>
</gene>
<evidence type="ECO:0000256" key="1">
    <source>
        <dbReference type="SAM" id="MobiDB-lite"/>
    </source>
</evidence>
<comment type="caution">
    <text evidence="3">The sequence shown here is derived from an EMBL/GenBank/DDBJ whole genome shotgun (WGS) entry which is preliminary data.</text>
</comment>
<keyword evidence="2" id="KW-0812">Transmembrane</keyword>
<dbReference type="RefSeq" id="WP_139626379.1">
    <property type="nucleotide sequence ID" value="NZ_VDCI01000003.1"/>
</dbReference>
<dbReference type="InterPro" id="IPR019284">
    <property type="entry name" value="RP532"/>
</dbReference>
<accession>A0A5C4S083</accession>
<feature type="transmembrane region" description="Helical" evidence="2">
    <location>
        <begin position="97"/>
        <end position="114"/>
    </location>
</feature>